<evidence type="ECO:0000259" key="12">
    <source>
        <dbReference type="PROSITE" id="PS50109"/>
    </source>
</evidence>
<evidence type="ECO:0000313" key="13">
    <source>
        <dbReference type="EMBL" id="MBC6492964.1"/>
    </source>
</evidence>
<keyword evidence="14" id="KW-1185">Reference proteome</keyword>
<dbReference type="Gene3D" id="1.20.5.1930">
    <property type="match status" value="1"/>
</dbReference>
<dbReference type="InterPro" id="IPR003594">
    <property type="entry name" value="HATPase_dom"/>
</dbReference>
<dbReference type="CDD" id="cd16917">
    <property type="entry name" value="HATPase_UhpB-NarQ-NarX-like"/>
    <property type="match status" value="1"/>
</dbReference>
<evidence type="ECO:0000256" key="2">
    <source>
        <dbReference type="ARBA" id="ARBA00022475"/>
    </source>
</evidence>
<keyword evidence="3" id="KW-0808">Transferase</keyword>
<reference evidence="13 14" key="1">
    <citation type="submission" date="2016-07" db="EMBL/GenBank/DDBJ databases">
        <title>Genome analysis of Flavihumibacter stibioxidans YS-17.</title>
        <authorList>
            <person name="Shi K."/>
            <person name="Han Y."/>
            <person name="Wang G."/>
        </authorList>
    </citation>
    <scope>NUCLEOTIDE SEQUENCE [LARGE SCALE GENOMIC DNA]</scope>
    <source>
        <strain evidence="13 14">YS-17</strain>
    </source>
</reference>
<dbReference type="Pfam" id="PF07730">
    <property type="entry name" value="HisKA_3"/>
    <property type="match status" value="1"/>
</dbReference>
<dbReference type="RefSeq" id="WP_187258284.1">
    <property type="nucleotide sequence ID" value="NZ_JBHULF010000005.1"/>
</dbReference>
<keyword evidence="6 11" id="KW-1133">Transmembrane helix</keyword>
<evidence type="ECO:0000256" key="11">
    <source>
        <dbReference type="SAM" id="Phobius"/>
    </source>
</evidence>
<gene>
    <name evidence="13" type="ORF">BC349_18055</name>
</gene>
<accession>A0ABR7MD73</accession>
<keyword evidence="2" id="KW-1003">Cell membrane</keyword>
<evidence type="ECO:0000256" key="10">
    <source>
        <dbReference type="SAM" id="Coils"/>
    </source>
</evidence>
<dbReference type="PROSITE" id="PS50005">
    <property type="entry name" value="TPR"/>
    <property type="match status" value="1"/>
</dbReference>
<dbReference type="SMART" id="SM00387">
    <property type="entry name" value="HATPase_c"/>
    <property type="match status" value="1"/>
</dbReference>
<evidence type="ECO:0000256" key="9">
    <source>
        <dbReference type="PROSITE-ProRule" id="PRU00339"/>
    </source>
</evidence>
<dbReference type="InterPro" id="IPR036890">
    <property type="entry name" value="HATPase_C_sf"/>
</dbReference>
<evidence type="ECO:0000313" key="14">
    <source>
        <dbReference type="Proteomes" id="UP000765802"/>
    </source>
</evidence>
<dbReference type="SUPFAM" id="SSF48452">
    <property type="entry name" value="TPR-like"/>
    <property type="match status" value="2"/>
</dbReference>
<name>A0ABR7MD73_9BACT</name>
<keyword evidence="8 11" id="KW-0472">Membrane</keyword>
<keyword evidence="9" id="KW-0802">TPR repeat</keyword>
<dbReference type="SMART" id="SM00028">
    <property type="entry name" value="TPR"/>
    <property type="match status" value="5"/>
</dbReference>
<evidence type="ECO:0000256" key="5">
    <source>
        <dbReference type="ARBA" id="ARBA00022777"/>
    </source>
</evidence>
<sequence length="635" mass="71394">MNKAIICSLCLLGSIHGFSQDTATQNILSARDDSAKVIRLADYAYSFVDSDKEKARRLYDELMRVSKKLDYPYWIGMTWFNLGYMHSKEAKDREAIQDFNTALQYLEKTNRIDQVASCHLNIGAISERIGDIGQKINSMMEAIRLLEPTKYKDLLMYAYNGVGVSFYNMNDFYKGEVYFKKSIQIGREIKDSTSIISALYGVANCISSSGKFEAAVPFAKESLEIALATKNDYNLSVANACLSQLYRKWGKGLLAIEHARKSFGHAKACDDKHYQLIGLMDMADGYGLLKDHKKRIEYLNQALTIARESGTVLQLDDIYKGLSEAYEGEGNYQKALDYYKQSIVNLDSTNNLENRKNVAELEIRYQTAQKEIQLQKSRQYTLLSIGAALVTLLVAGLIFLQYKSRKKLHERQLQSLQKDSEIQQLHALMQGEEKERSRIAKDLHDGVAGMLAAAKMHLESVGSEQEAFTKDTEYVKGIGLLNDAAVELRKTSHNLMPEVLIQYGLDQAIRRYCNNINSGRTLSVEYNSLGKIGRFNNSFELSVYRIVQELLNNIVKHSRAKEAIVQVSRYDGILSITIEDNGVGFSAGKDQPEGMGLKSLSSRVKAINGKMELVSEPGSGVSAYLEFDLMGLDKK</sequence>
<keyword evidence="4 11" id="KW-0812">Transmembrane</keyword>
<comment type="caution">
    <text evidence="13">The sequence shown here is derived from an EMBL/GenBank/DDBJ whole genome shotgun (WGS) entry which is preliminary data.</text>
</comment>
<keyword evidence="7" id="KW-0902">Two-component regulatory system</keyword>
<dbReference type="PANTHER" id="PTHR24421">
    <property type="entry name" value="NITRATE/NITRITE SENSOR PROTEIN NARX-RELATED"/>
    <property type="match status" value="1"/>
</dbReference>
<organism evidence="13 14">
    <name type="scientific">Flavihumibacter stibioxidans</name>
    <dbReference type="NCBI Taxonomy" id="1834163"/>
    <lineage>
        <taxon>Bacteria</taxon>
        <taxon>Pseudomonadati</taxon>
        <taxon>Bacteroidota</taxon>
        <taxon>Chitinophagia</taxon>
        <taxon>Chitinophagales</taxon>
        <taxon>Chitinophagaceae</taxon>
        <taxon>Flavihumibacter</taxon>
    </lineage>
</organism>
<keyword evidence="10" id="KW-0175">Coiled coil</keyword>
<dbReference type="PROSITE" id="PS50109">
    <property type="entry name" value="HIS_KIN"/>
    <property type="match status" value="1"/>
</dbReference>
<dbReference type="InterPro" id="IPR019734">
    <property type="entry name" value="TPR_rpt"/>
</dbReference>
<dbReference type="PANTHER" id="PTHR24421:SF37">
    <property type="entry name" value="SENSOR HISTIDINE KINASE NARS"/>
    <property type="match status" value="1"/>
</dbReference>
<evidence type="ECO:0000256" key="1">
    <source>
        <dbReference type="ARBA" id="ARBA00004651"/>
    </source>
</evidence>
<dbReference type="Proteomes" id="UP000765802">
    <property type="component" value="Unassembled WGS sequence"/>
</dbReference>
<dbReference type="SUPFAM" id="SSF55874">
    <property type="entry name" value="ATPase domain of HSP90 chaperone/DNA topoisomerase II/histidine kinase"/>
    <property type="match status" value="1"/>
</dbReference>
<feature type="coiled-coil region" evidence="10">
    <location>
        <begin position="351"/>
        <end position="419"/>
    </location>
</feature>
<feature type="transmembrane region" description="Helical" evidence="11">
    <location>
        <begin position="380"/>
        <end position="402"/>
    </location>
</feature>
<dbReference type="EMBL" id="MBUA01000030">
    <property type="protein sequence ID" value="MBC6492964.1"/>
    <property type="molecule type" value="Genomic_DNA"/>
</dbReference>
<evidence type="ECO:0000256" key="6">
    <source>
        <dbReference type="ARBA" id="ARBA00022989"/>
    </source>
</evidence>
<dbReference type="Pfam" id="PF13424">
    <property type="entry name" value="TPR_12"/>
    <property type="match status" value="1"/>
</dbReference>
<proteinExistence type="predicted"/>
<evidence type="ECO:0000256" key="7">
    <source>
        <dbReference type="ARBA" id="ARBA00023012"/>
    </source>
</evidence>
<evidence type="ECO:0000256" key="3">
    <source>
        <dbReference type="ARBA" id="ARBA00022679"/>
    </source>
</evidence>
<dbReference type="Pfam" id="PF02518">
    <property type="entry name" value="HATPase_c"/>
    <property type="match status" value="1"/>
</dbReference>
<dbReference type="InterPro" id="IPR011712">
    <property type="entry name" value="Sig_transdc_His_kin_sub3_dim/P"/>
</dbReference>
<evidence type="ECO:0000256" key="8">
    <source>
        <dbReference type="ARBA" id="ARBA00023136"/>
    </source>
</evidence>
<dbReference type="InterPro" id="IPR050482">
    <property type="entry name" value="Sensor_HK_TwoCompSys"/>
</dbReference>
<dbReference type="InterPro" id="IPR005467">
    <property type="entry name" value="His_kinase_dom"/>
</dbReference>
<comment type="subcellular location">
    <subcellularLocation>
        <location evidence="1">Cell membrane</location>
        <topology evidence="1">Multi-pass membrane protein</topology>
    </subcellularLocation>
</comment>
<dbReference type="Gene3D" id="3.30.565.10">
    <property type="entry name" value="Histidine kinase-like ATPase, C-terminal domain"/>
    <property type="match status" value="1"/>
</dbReference>
<dbReference type="Gene3D" id="1.25.40.10">
    <property type="entry name" value="Tetratricopeptide repeat domain"/>
    <property type="match status" value="2"/>
</dbReference>
<feature type="domain" description="Histidine kinase" evidence="12">
    <location>
        <begin position="543"/>
        <end position="631"/>
    </location>
</feature>
<feature type="repeat" description="TPR" evidence="9">
    <location>
        <begin position="76"/>
        <end position="109"/>
    </location>
</feature>
<dbReference type="InterPro" id="IPR011990">
    <property type="entry name" value="TPR-like_helical_dom_sf"/>
</dbReference>
<protein>
    <recommendedName>
        <fullName evidence="12">Histidine kinase domain-containing protein</fullName>
    </recommendedName>
</protein>
<evidence type="ECO:0000256" key="4">
    <source>
        <dbReference type="ARBA" id="ARBA00022692"/>
    </source>
</evidence>
<keyword evidence="5" id="KW-0418">Kinase</keyword>